<protein>
    <recommendedName>
        <fullName evidence="3">DUF262 domain-containing protein</fullName>
    </recommendedName>
</protein>
<evidence type="ECO:0000313" key="1">
    <source>
        <dbReference type="EMBL" id="OWK36341.1"/>
    </source>
</evidence>
<proteinExistence type="predicted"/>
<dbReference type="PANTHER" id="PTHR39639:SF1">
    <property type="entry name" value="DUF262 DOMAIN-CONTAINING PROTEIN"/>
    <property type="match status" value="1"/>
</dbReference>
<dbReference type="AlphaFoldDB" id="A0A225D417"/>
<keyword evidence="2" id="KW-1185">Reference proteome</keyword>
<dbReference type="PANTHER" id="PTHR39639">
    <property type="entry name" value="CHROMOSOME 16, WHOLE GENOME SHOTGUN SEQUENCE"/>
    <property type="match status" value="1"/>
</dbReference>
<reference evidence="2" key="1">
    <citation type="submission" date="2017-06" db="EMBL/GenBank/DDBJ databases">
        <title>Genome analysis of Fimbriiglobus ruber SP5, the first member of the order Planctomycetales with confirmed chitinolytic capability.</title>
        <authorList>
            <person name="Ravin N.V."/>
            <person name="Rakitin A.L."/>
            <person name="Ivanova A.A."/>
            <person name="Beletsky A.V."/>
            <person name="Kulichevskaya I.S."/>
            <person name="Mardanov A.V."/>
            <person name="Dedysh S.N."/>
        </authorList>
    </citation>
    <scope>NUCLEOTIDE SEQUENCE [LARGE SCALE GENOMIC DNA]</scope>
    <source>
        <strain evidence="2">SP5</strain>
    </source>
</reference>
<accession>A0A225D417</accession>
<sequence>MDGKQRLQTLFMFANNEISLPGDFGNDRLDGKSWEQLQPDERQIFWNYVVLVEFLTFNANDPHDVNQAFDRLNRNMRKLEPQELRHARWDGWFIKLVESEAEDVAWQKLGVVTKARTTRMKDVQFISELVLVIIEGKILGFEQQDLDAAYAKYDDPEELEEPIDTDDVKDKISDVKQYLLDMQDTNGCVKRISTNLGVFYTLWAIVSLHMGKLPLAPDLARKFVTFKEAVDTFNDSTEKAILLSGVDAAKYKLAEEFLQGYRANTDYTPRLKRQQALLAYIEGVAT</sequence>
<evidence type="ECO:0008006" key="3">
    <source>
        <dbReference type="Google" id="ProtNLM"/>
    </source>
</evidence>
<comment type="caution">
    <text evidence="1">The sequence shown here is derived from an EMBL/GenBank/DDBJ whole genome shotgun (WGS) entry which is preliminary data.</text>
</comment>
<evidence type="ECO:0000313" key="2">
    <source>
        <dbReference type="Proteomes" id="UP000214646"/>
    </source>
</evidence>
<organism evidence="1 2">
    <name type="scientific">Fimbriiglobus ruber</name>
    <dbReference type="NCBI Taxonomy" id="1908690"/>
    <lineage>
        <taxon>Bacteria</taxon>
        <taxon>Pseudomonadati</taxon>
        <taxon>Planctomycetota</taxon>
        <taxon>Planctomycetia</taxon>
        <taxon>Gemmatales</taxon>
        <taxon>Gemmataceae</taxon>
        <taxon>Fimbriiglobus</taxon>
    </lineage>
</organism>
<dbReference type="EMBL" id="NIDE01000017">
    <property type="protein sequence ID" value="OWK36341.1"/>
    <property type="molecule type" value="Genomic_DNA"/>
</dbReference>
<dbReference type="Proteomes" id="UP000214646">
    <property type="component" value="Unassembled WGS sequence"/>
</dbReference>
<gene>
    <name evidence="1" type="ORF">FRUB_08904</name>
</gene>
<name>A0A225D417_9BACT</name>